<name>A0A5B2UBX0_9FLAO</name>
<dbReference type="EMBL" id="VUNZ01000001">
    <property type="protein sequence ID" value="KAA2224006.1"/>
    <property type="molecule type" value="Genomic_DNA"/>
</dbReference>
<evidence type="ECO:0000256" key="1">
    <source>
        <dbReference type="SAM" id="Phobius"/>
    </source>
</evidence>
<keyword evidence="1" id="KW-0812">Transmembrane</keyword>
<comment type="caution">
    <text evidence="2">The sequence shown here is derived from an EMBL/GenBank/DDBJ whole genome shotgun (WGS) entry which is preliminary data.</text>
</comment>
<proteinExistence type="predicted"/>
<gene>
    <name evidence="2" type="ORF">FW780_07360</name>
</gene>
<keyword evidence="1" id="KW-0472">Membrane</keyword>
<protein>
    <submittedName>
        <fullName evidence="2">Uncharacterized protein</fullName>
    </submittedName>
</protein>
<reference evidence="2 3" key="1">
    <citation type="journal article" date="2015" name="Int. J. Syst. Evol. Microbiol.">
        <title>Chryseobacterium sediminis sp. nov., isolated from a river sediment.</title>
        <authorList>
            <person name="Kampfer P."/>
            <person name="Busse H.J."/>
            <person name="McInroy J.A."/>
            <person name="Glaeser S.P."/>
        </authorList>
    </citation>
    <scope>NUCLEOTIDE SEQUENCE [LARGE SCALE GENOMIC DNA]</scope>
    <source>
        <strain evidence="2 3">IMT-174</strain>
    </source>
</reference>
<evidence type="ECO:0000313" key="2">
    <source>
        <dbReference type="EMBL" id="KAA2224006.1"/>
    </source>
</evidence>
<keyword evidence="1" id="KW-1133">Transmembrane helix</keyword>
<evidence type="ECO:0000313" key="3">
    <source>
        <dbReference type="Proteomes" id="UP000323082"/>
    </source>
</evidence>
<accession>A0A5B2UBX0</accession>
<dbReference type="AlphaFoldDB" id="A0A5B2UBX0"/>
<feature type="transmembrane region" description="Helical" evidence="1">
    <location>
        <begin position="39"/>
        <end position="66"/>
    </location>
</feature>
<dbReference type="RefSeq" id="WP_149832941.1">
    <property type="nucleotide sequence ID" value="NZ_VUNZ01000001.1"/>
</dbReference>
<dbReference type="OrthoDB" id="1264085at2"/>
<dbReference type="Proteomes" id="UP000323082">
    <property type="component" value="Unassembled WGS sequence"/>
</dbReference>
<organism evidence="2 3">
    <name type="scientific">Chryseobacterium sediminis</name>
    <dbReference type="NCBI Taxonomy" id="1679494"/>
    <lineage>
        <taxon>Bacteria</taxon>
        <taxon>Pseudomonadati</taxon>
        <taxon>Bacteroidota</taxon>
        <taxon>Flavobacteriia</taxon>
        <taxon>Flavobacteriales</taxon>
        <taxon>Weeksellaceae</taxon>
        <taxon>Chryseobacterium group</taxon>
        <taxon>Chryseobacterium</taxon>
    </lineage>
</organism>
<feature type="transmembrane region" description="Helical" evidence="1">
    <location>
        <begin position="12"/>
        <end position="33"/>
    </location>
</feature>
<sequence>MSNTNEGGCLPIVGFILYAVVIIGSGILSWNWIEPKSFVGAIGFMILWGILSYIGYLILIGIITLLSEK</sequence>